<accession>A0ABQ8S2R6</accession>
<dbReference type="EMBL" id="JAJSOF020000037">
    <property type="protein sequence ID" value="KAJ4428200.1"/>
    <property type="molecule type" value="Genomic_DNA"/>
</dbReference>
<evidence type="ECO:0000313" key="1">
    <source>
        <dbReference type="EMBL" id="KAJ4428200.1"/>
    </source>
</evidence>
<sequence>MKWCGLCVGGQTGRADSEGLDRCNVCLGDNRCVGCDDVVGSNKVADACGACLAPDDAAQDNCTRITSVFPTSLDRAVDKVVTVNVRGAGISPSSLPDVSCSLEPTTQQQGREALRVEKLSVEDGLIQLQMGLTDRLGLYTINCSSNSKGPVDTGNGVALLIVDSKQLCVTASKPTNVSVGDPFQVKGK</sequence>
<evidence type="ECO:0000313" key="2">
    <source>
        <dbReference type="Proteomes" id="UP001148838"/>
    </source>
</evidence>
<keyword evidence="2" id="KW-1185">Reference proteome</keyword>
<comment type="caution">
    <text evidence="1">The sequence shown here is derived from an EMBL/GenBank/DDBJ whole genome shotgun (WGS) entry which is preliminary data.</text>
</comment>
<reference evidence="1 2" key="1">
    <citation type="journal article" date="2022" name="Allergy">
        <title>Genome assembly and annotation of Periplaneta americana reveal a comprehensive cockroach allergen profile.</title>
        <authorList>
            <person name="Wang L."/>
            <person name="Xiong Q."/>
            <person name="Saelim N."/>
            <person name="Wang L."/>
            <person name="Nong W."/>
            <person name="Wan A.T."/>
            <person name="Shi M."/>
            <person name="Liu X."/>
            <person name="Cao Q."/>
            <person name="Hui J.H.L."/>
            <person name="Sookrung N."/>
            <person name="Leung T.F."/>
            <person name="Tungtrongchitr A."/>
            <person name="Tsui S.K.W."/>
        </authorList>
    </citation>
    <scope>NUCLEOTIDE SEQUENCE [LARGE SCALE GENOMIC DNA]</scope>
    <source>
        <strain evidence="1">PWHHKU_190912</strain>
    </source>
</reference>
<name>A0ABQ8S2R6_PERAM</name>
<proteinExistence type="predicted"/>
<protein>
    <submittedName>
        <fullName evidence="1">Uncharacterized protein</fullName>
    </submittedName>
</protein>
<gene>
    <name evidence="1" type="ORF">ANN_24215</name>
</gene>
<dbReference type="Proteomes" id="UP001148838">
    <property type="component" value="Unassembled WGS sequence"/>
</dbReference>
<organism evidence="1 2">
    <name type="scientific">Periplaneta americana</name>
    <name type="common">American cockroach</name>
    <name type="synonym">Blatta americana</name>
    <dbReference type="NCBI Taxonomy" id="6978"/>
    <lineage>
        <taxon>Eukaryota</taxon>
        <taxon>Metazoa</taxon>
        <taxon>Ecdysozoa</taxon>
        <taxon>Arthropoda</taxon>
        <taxon>Hexapoda</taxon>
        <taxon>Insecta</taxon>
        <taxon>Pterygota</taxon>
        <taxon>Neoptera</taxon>
        <taxon>Polyneoptera</taxon>
        <taxon>Dictyoptera</taxon>
        <taxon>Blattodea</taxon>
        <taxon>Blattoidea</taxon>
        <taxon>Blattidae</taxon>
        <taxon>Blattinae</taxon>
        <taxon>Periplaneta</taxon>
    </lineage>
</organism>